<feature type="compositionally biased region" description="Low complexity" evidence="1">
    <location>
        <begin position="119"/>
        <end position="143"/>
    </location>
</feature>
<reference evidence="2 3" key="2">
    <citation type="submission" date="2016-05" db="EMBL/GenBank/DDBJ databases">
        <title>Lineage-specific infection strategies underlie the spectrum of fungal disease in amphibians.</title>
        <authorList>
            <person name="Cuomo C.A."/>
            <person name="Farrer R.A."/>
            <person name="James T."/>
            <person name="Longcore J."/>
            <person name="Birren B."/>
        </authorList>
    </citation>
    <scope>NUCLEOTIDE SEQUENCE [LARGE SCALE GENOMIC DNA]</scope>
    <source>
        <strain evidence="2 3">JEL423</strain>
    </source>
</reference>
<sequence length="1037" mass="115219">MTGQLSLQDSAAPKRNSLITSFFKPAAIIDLTYSDPDSEPAILIQDKSKCDSVLNSTQSWTTIRPTRSNQSSTKHTSGIPVVNRSSTTIKSSSNTKIAAISTQCPDDLTDPFAAPAKSAKMASKSQSTLLKSTSTTATSRSQSIFTRNTINTRSKANQTTLGQQSKKLHSSIQHPSKLPILSKSLVDEITTASQTTTAFSKKQPVTEQHALPKSKMTLATKNKPVSSANHLNESTKDLANRLNQIHHSDLLVETDSAKPSKTLVHARKSQENTIPNSLKSMGSRKRVAITVQLPAKYPSFQVQKTASSPTINDLELSSVQNVSQTCSFHGESDHSSLTSHSPKSSNSNLFLEKSSHDSPDTVTSKTLSASTDTNTVGDVPFLKSVSADMSDPQYPTLDQNESTDTDDDDLLGSVSSVKNLPKRKTHVKLDESDNTPSGQAEGSNEANLPVASSSESLTIHSLSNFSKMTSSQYDLVSKKQLQKSMASINDLDALINQQLHRKNTNSKYVSMSWQLLSKNTTKDSNVESSTDITNETFNHDIKHMDYNSDEEIDTTTSKISKLANAVPVLPPREDALLISLFEANSLLEQNLFLKLQTLLAGVNLDGLTLNEAFWFVTDMRIFHIKVKAGKCTRINVLTWLMQFATVVNDQVLLDRCCKTIQSIVDIVSHPLRVALPSSWIEILKSLGMPCAFNESYDTSFHVASYVEYVPLDERGKTRHPPRAFISQEHSIRCVLKSMAYIVESGFLKISLKQRQKWINCIVIATLDCRSSPFYKEASALFHHLVATCPRSELKKLCIFFDLMGSSIVSSENGKEQSLSTISSSLLHQPSVKYTGFIQAIQCLSFMSMNSFSELKVLWILQNFGLQLLDRILNRHESRGTFEYTDSVESFTDGMKEALNILHQDSLFSKTCTDFTRLACASQILGYVVVGRTVISTHLDFASDFAKTVRVLHNNITDSRAISLERTKAKHELLHLSTWIRLVIDVCSTERQHNIRDYFSNVLNKLHFIIFIDDGHARRLPHCHNQNRLDLFQVRTHP</sequence>
<protein>
    <submittedName>
        <fullName evidence="2">Uncharacterized protein</fullName>
    </submittedName>
</protein>
<gene>
    <name evidence="2" type="ORF">BDEG_24693</name>
</gene>
<dbReference type="VEuPathDB" id="FungiDB:BDEG_24693"/>
<evidence type="ECO:0000313" key="3">
    <source>
        <dbReference type="Proteomes" id="UP000077115"/>
    </source>
</evidence>
<reference evidence="2 3" key="1">
    <citation type="submission" date="2006-10" db="EMBL/GenBank/DDBJ databases">
        <title>The Genome Sequence of Batrachochytrium dendrobatidis JEL423.</title>
        <authorList>
            <consortium name="The Broad Institute Genome Sequencing Platform"/>
            <person name="Birren B."/>
            <person name="Lander E."/>
            <person name="Galagan J."/>
            <person name="Cuomo C."/>
            <person name="Devon K."/>
            <person name="Jaffe D."/>
            <person name="Butler J."/>
            <person name="Alvarez P."/>
            <person name="Gnerre S."/>
            <person name="Grabherr M."/>
            <person name="Kleber M."/>
            <person name="Mauceli E."/>
            <person name="Brockman W."/>
            <person name="Young S."/>
            <person name="LaButti K."/>
            <person name="Sykes S."/>
            <person name="DeCaprio D."/>
            <person name="Crawford M."/>
            <person name="Koehrsen M."/>
            <person name="Engels R."/>
            <person name="Montgomery P."/>
            <person name="Pearson M."/>
            <person name="Howarth C."/>
            <person name="Larson L."/>
            <person name="White J."/>
            <person name="O'Leary S."/>
            <person name="Kodira C."/>
            <person name="Zeng Q."/>
            <person name="Yandava C."/>
            <person name="Alvarado L."/>
            <person name="Longcore J."/>
            <person name="James T."/>
        </authorList>
    </citation>
    <scope>NUCLEOTIDE SEQUENCE [LARGE SCALE GENOMIC DNA]</scope>
    <source>
        <strain evidence="2 3">JEL423</strain>
    </source>
</reference>
<feature type="region of interest" description="Disordered" evidence="1">
    <location>
        <begin position="327"/>
        <end position="452"/>
    </location>
</feature>
<dbReference type="STRING" id="403673.A0A177WLR2"/>
<feature type="compositionally biased region" description="Acidic residues" evidence="1">
    <location>
        <begin position="401"/>
        <end position="410"/>
    </location>
</feature>
<name>A0A177WLR2_BATDL</name>
<proteinExistence type="predicted"/>
<dbReference type="Proteomes" id="UP000077115">
    <property type="component" value="Unassembled WGS sequence"/>
</dbReference>
<evidence type="ECO:0000256" key="1">
    <source>
        <dbReference type="SAM" id="MobiDB-lite"/>
    </source>
</evidence>
<feature type="compositionally biased region" description="Polar residues" evidence="1">
    <location>
        <begin position="144"/>
        <end position="173"/>
    </location>
</feature>
<feature type="compositionally biased region" description="Polar residues" evidence="1">
    <location>
        <begin position="360"/>
        <end position="376"/>
    </location>
</feature>
<feature type="compositionally biased region" description="Low complexity" evidence="1">
    <location>
        <begin position="335"/>
        <end position="349"/>
    </location>
</feature>
<dbReference type="AlphaFoldDB" id="A0A177WLR2"/>
<accession>A0A177WLR2</accession>
<feature type="compositionally biased region" description="Polar residues" evidence="1">
    <location>
        <begin position="434"/>
        <end position="446"/>
    </location>
</feature>
<feature type="region of interest" description="Disordered" evidence="1">
    <location>
        <begin position="119"/>
        <end position="173"/>
    </location>
</feature>
<dbReference type="OrthoDB" id="2125828at2759"/>
<evidence type="ECO:0000313" key="2">
    <source>
        <dbReference type="EMBL" id="OAJ41033.1"/>
    </source>
</evidence>
<dbReference type="EMBL" id="DS022305">
    <property type="protein sequence ID" value="OAJ41033.1"/>
    <property type="molecule type" value="Genomic_DNA"/>
</dbReference>
<organism evidence="2 3">
    <name type="scientific">Batrachochytrium dendrobatidis (strain JEL423)</name>
    <dbReference type="NCBI Taxonomy" id="403673"/>
    <lineage>
        <taxon>Eukaryota</taxon>
        <taxon>Fungi</taxon>
        <taxon>Fungi incertae sedis</taxon>
        <taxon>Chytridiomycota</taxon>
        <taxon>Chytridiomycota incertae sedis</taxon>
        <taxon>Chytridiomycetes</taxon>
        <taxon>Rhizophydiales</taxon>
        <taxon>Rhizophydiales incertae sedis</taxon>
        <taxon>Batrachochytrium</taxon>
    </lineage>
</organism>